<comment type="catalytic activity">
    <reaction evidence="2">
        <text>adenosylcob(III)inamide phosphate + GTP + H(+) = adenosylcob(III)inamide-GDP + diphosphate</text>
        <dbReference type="Rhea" id="RHEA:22712"/>
        <dbReference type="ChEBI" id="CHEBI:15378"/>
        <dbReference type="ChEBI" id="CHEBI:33019"/>
        <dbReference type="ChEBI" id="CHEBI:37565"/>
        <dbReference type="ChEBI" id="CHEBI:58502"/>
        <dbReference type="ChEBI" id="CHEBI:60487"/>
        <dbReference type="EC" id="2.7.7.62"/>
    </reaction>
</comment>
<dbReference type="EC" id="2.7.7.62" evidence="9"/>
<organism evidence="19 20">
    <name type="scientific">Candidatus Nitronauta litoralis</name>
    <dbReference type="NCBI Taxonomy" id="2705533"/>
    <lineage>
        <taxon>Bacteria</taxon>
        <taxon>Pseudomonadati</taxon>
        <taxon>Nitrospinota/Tectimicrobiota group</taxon>
        <taxon>Nitrospinota</taxon>
        <taxon>Nitrospinia</taxon>
        <taxon>Nitrospinales</taxon>
        <taxon>Nitrospinaceae</taxon>
        <taxon>Candidatus Nitronauta</taxon>
    </lineage>
</organism>
<dbReference type="PANTHER" id="PTHR34848">
    <property type="match status" value="1"/>
</dbReference>
<dbReference type="Gene3D" id="3.40.109.10">
    <property type="entry name" value="NADH Oxidase"/>
    <property type="match status" value="1"/>
</dbReference>
<dbReference type="GO" id="GO:0008820">
    <property type="term" value="F:cobinamide phosphate guanylyltransferase activity"/>
    <property type="evidence" value="ECO:0007669"/>
    <property type="project" value="UniProtKB-EC"/>
</dbReference>
<sequence>MDFKPMASGLKLLITGGCRSGKSQYVLNRFKIFSGKKSLLATAEALDEEMSERIVRHRVERSKDWTTIEEPLELSPIFEKEMSQDNLIVLDCLTLWVTNLMMKGHSEQSIFQKADQLIATIAQCPGTVAVVTNEVGSGIVPDNEMSRQFRDLAGHINQRFAVAFDEVVMLVSGLPVTVKQPPSRSGNFISSTTPHSFPQTEKRGVYNAIYNRRDMRHFLSDPIHPEVVGRVLDAAHHAGSVGFMQPWNFIIIDDPTVKQKIYENFKQANAEGAEKFEGDKKELYQSMKLQGILDAPLNICVTCDSSRMGPNVLGRNTMPETDLFSTSCAVQNLWLAARAEGLAVGWVSILEKQKLKNDLRIPEHLQLVAYLCMGHCEGFYSEPMLQKKGWAHRLSLKDLVFYNHWEGEPSEFKVSLPNPPNKSN</sequence>
<evidence type="ECO:0000256" key="6">
    <source>
        <dbReference type="ARBA" id="ARBA00005159"/>
    </source>
</evidence>
<dbReference type="Proteomes" id="UP000594688">
    <property type="component" value="Chromosome"/>
</dbReference>
<dbReference type="GO" id="GO:0009236">
    <property type="term" value="P:cobalamin biosynthetic process"/>
    <property type="evidence" value="ECO:0007669"/>
    <property type="project" value="UniProtKB-UniPathway"/>
</dbReference>
<dbReference type="CDD" id="cd02145">
    <property type="entry name" value="BluB"/>
    <property type="match status" value="1"/>
</dbReference>
<dbReference type="InterPro" id="IPR029479">
    <property type="entry name" value="Nitroreductase"/>
</dbReference>
<dbReference type="InterPro" id="IPR012825">
    <property type="entry name" value="BluB"/>
</dbReference>
<keyword evidence="13" id="KW-0418">Kinase</keyword>
<dbReference type="SUPFAM" id="SSF55469">
    <property type="entry name" value="FMN-dependent nitroreductase-like"/>
    <property type="match status" value="1"/>
</dbReference>
<comment type="function">
    <text evidence="4">Catalyzes ATP-dependent phosphorylation of adenosylcobinamide and addition of GMP to adenosylcobinamide phosphate.</text>
</comment>
<evidence type="ECO:0000259" key="18">
    <source>
        <dbReference type="Pfam" id="PF00881"/>
    </source>
</evidence>
<dbReference type="InterPro" id="IPR027417">
    <property type="entry name" value="P-loop_NTPase"/>
</dbReference>
<dbReference type="UniPathway" id="UPA00148">
    <property type="reaction ID" value="UER00236"/>
</dbReference>
<dbReference type="CDD" id="cd00544">
    <property type="entry name" value="CobU"/>
    <property type="match status" value="1"/>
</dbReference>
<evidence type="ECO:0000256" key="12">
    <source>
        <dbReference type="ARBA" id="ARBA00022741"/>
    </source>
</evidence>
<evidence type="ECO:0000256" key="16">
    <source>
        <dbReference type="ARBA" id="ARBA00029570"/>
    </source>
</evidence>
<evidence type="ECO:0000256" key="8">
    <source>
        <dbReference type="ARBA" id="ARBA00012016"/>
    </source>
</evidence>
<evidence type="ECO:0000256" key="10">
    <source>
        <dbReference type="ARBA" id="ARBA00022573"/>
    </source>
</evidence>
<comment type="catalytic activity">
    <reaction evidence="3">
        <text>adenosylcob(III)inamide + GTP = adenosylcob(III)inamide phosphate + GDP + H(+)</text>
        <dbReference type="Rhea" id="RHEA:15765"/>
        <dbReference type="ChEBI" id="CHEBI:2480"/>
        <dbReference type="ChEBI" id="CHEBI:15378"/>
        <dbReference type="ChEBI" id="CHEBI:37565"/>
        <dbReference type="ChEBI" id="CHEBI:58189"/>
        <dbReference type="ChEBI" id="CHEBI:58502"/>
        <dbReference type="EC" id="2.7.1.156"/>
    </reaction>
</comment>
<comment type="pathway">
    <text evidence="5">Cofactor biosynthesis; adenosylcobalamin biosynthesis; adenosylcobalamin from cob(II)yrinate a,c-diamide: step 6/7.</text>
</comment>
<dbReference type="NCBIfam" id="NF004469">
    <property type="entry name" value="PRK05800.1"/>
    <property type="match status" value="1"/>
</dbReference>
<evidence type="ECO:0000313" key="19">
    <source>
        <dbReference type="EMBL" id="QPJ63036.1"/>
    </source>
</evidence>
<dbReference type="GO" id="GO:0043752">
    <property type="term" value="F:adenosylcobinamide kinase activity"/>
    <property type="evidence" value="ECO:0007669"/>
    <property type="project" value="UniProtKB-EC"/>
</dbReference>
<keyword evidence="11" id="KW-0808">Transferase</keyword>
<dbReference type="GO" id="GO:0016491">
    <property type="term" value="F:oxidoreductase activity"/>
    <property type="evidence" value="ECO:0007669"/>
    <property type="project" value="UniProtKB-KW"/>
</dbReference>
<evidence type="ECO:0000256" key="14">
    <source>
        <dbReference type="ARBA" id="ARBA00022840"/>
    </source>
</evidence>
<evidence type="ECO:0000256" key="4">
    <source>
        <dbReference type="ARBA" id="ARBA00003889"/>
    </source>
</evidence>
<dbReference type="Gene3D" id="3.40.50.300">
    <property type="entry name" value="P-loop containing nucleotide triphosphate hydrolases"/>
    <property type="match status" value="1"/>
</dbReference>
<evidence type="ECO:0000256" key="13">
    <source>
        <dbReference type="ARBA" id="ARBA00022777"/>
    </source>
</evidence>
<proteinExistence type="inferred from homology"/>
<comment type="catalytic activity">
    <reaction evidence="1">
        <text>adenosylcob(III)inamide + ATP = adenosylcob(III)inamide phosphate + ADP + H(+)</text>
        <dbReference type="Rhea" id="RHEA:15769"/>
        <dbReference type="ChEBI" id="CHEBI:2480"/>
        <dbReference type="ChEBI" id="CHEBI:15378"/>
        <dbReference type="ChEBI" id="CHEBI:30616"/>
        <dbReference type="ChEBI" id="CHEBI:58502"/>
        <dbReference type="ChEBI" id="CHEBI:456216"/>
        <dbReference type="EC" id="2.7.1.156"/>
    </reaction>
</comment>
<feature type="domain" description="Nitroreductase" evidence="18">
    <location>
        <begin position="209"/>
        <end position="375"/>
    </location>
</feature>
<evidence type="ECO:0000256" key="15">
    <source>
        <dbReference type="ARBA" id="ARBA00023134"/>
    </source>
</evidence>
<evidence type="ECO:0000256" key="17">
    <source>
        <dbReference type="ARBA" id="ARBA00030571"/>
    </source>
</evidence>
<evidence type="ECO:0000256" key="11">
    <source>
        <dbReference type="ARBA" id="ARBA00022679"/>
    </source>
</evidence>
<dbReference type="AlphaFoldDB" id="A0A7T0BY82"/>
<dbReference type="InterPro" id="IPR003203">
    <property type="entry name" value="CobU/CobP"/>
</dbReference>
<dbReference type="PANTHER" id="PTHR34848:SF1">
    <property type="entry name" value="BIFUNCTIONAL ADENOSYLCOBALAMIN BIOSYNTHESIS PROTEIN COBU"/>
    <property type="match status" value="1"/>
</dbReference>
<evidence type="ECO:0000256" key="5">
    <source>
        <dbReference type="ARBA" id="ARBA00004692"/>
    </source>
</evidence>
<keyword evidence="19" id="KW-0560">Oxidoreductase</keyword>
<keyword evidence="15" id="KW-0342">GTP-binding</keyword>
<dbReference type="GO" id="GO:0005525">
    <property type="term" value="F:GTP binding"/>
    <property type="evidence" value="ECO:0007669"/>
    <property type="project" value="UniProtKB-KW"/>
</dbReference>
<dbReference type="KEGG" id="nli:G3M70_14595"/>
<dbReference type="SUPFAM" id="SSF52540">
    <property type="entry name" value="P-loop containing nucleoside triphosphate hydrolases"/>
    <property type="match status" value="1"/>
</dbReference>
<evidence type="ECO:0000256" key="3">
    <source>
        <dbReference type="ARBA" id="ARBA00001522"/>
    </source>
</evidence>
<evidence type="ECO:0000256" key="2">
    <source>
        <dbReference type="ARBA" id="ARBA00000711"/>
    </source>
</evidence>
<dbReference type="GO" id="GO:0005524">
    <property type="term" value="F:ATP binding"/>
    <property type="evidence" value="ECO:0007669"/>
    <property type="project" value="UniProtKB-KW"/>
</dbReference>
<keyword evidence="14" id="KW-0067">ATP-binding</keyword>
<keyword evidence="10" id="KW-0169">Cobalamin biosynthesis</keyword>
<keyword evidence="12" id="KW-0547">Nucleotide-binding</keyword>
<evidence type="ECO:0000256" key="1">
    <source>
        <dbReference type="ARBA" id="ARBA00000312"/>
    </source>
</evidence>
<dbReference type="EC" id="2.7.1.156" evidence="8"/>
<dbReference type="Pfam" id="PF02283">
    <property type="entry name" value="CobU"/>
    <property type="match status" value="1"/>
</dbReference>
<comment type="similarity">
    <text evidence="7">Belongs to the CobU/CobP family.</text>
</comment>
<protein>
    <recommendedName>
        <fullName evidence="16">Adenosylcobinamide kinase</fullName>
        <ecNumber evidence="8">2.7.1.156</ecNumber>
        <ecNumber evidence="9">2.7.7.62</ecNumber>
    </recommendedName>
    <alternativeName>
        <fullName evidence="17">Adenosylcobinamide-phosphate guanylyltransferase</fullName>
    </alternativeName>
</protein>
<evidence type="ECO:0000256" key="9">
    <source>
        <dbReference type="ARBA" id="ARBA00012523"/>
    </source>
</evidence>
<evidence type="ECO:0000256" key="7">
    <source>
        <dbReference type="ARBA" id="ARBA00007490"/>
    </source>
</evidence>
<dbReference type="EMBL" id="CP048685">
    <property type="protein sequence ID" value="QPJ63036.1"/>
    <property type="molecule type" value="Genomic_DNA"/>
</dbReference>
<gene>
    <name evidence="19" type="primary">bluB</name>
    <name evidence="19" type="ORF">G3M70_14595</name>
</gene>
<evidence type="ECO:0000313" key="20">
    <source>
        <dbReference type="Proteomes" id="UP000594688"/>
    </source>
</evidence>
<accession>A0A7T0BY82</accession>
<comment type="pathway">
    <text evidence="6">Cofactor biosynthesis; adenosylcobalamin biosynthesis; adenosylcobalamin from cob(II)yrinate a,c-diamide: step 5/7.</text>
</comment>
<reference evidence="19 20" key="1">
    <citation type="submission" date="2020-02" db="EMBL/GenBank/DDBJ databases">
        <title>Genomic and physiological characterization of two novel Nitrospinaceae genera.</title>
        <authorList>
            <person name="Mueller A.J."/>
            <person name="Jung M.-Y."/>
            <person name="Strachan C.R."/>
            <person name="Herbold C.W."/>
            <person name="Kirkegaard R.H."/>
            <person name="Daims H."/>
        </authorList>
    </citation>
    <scope>NUCLEOTIDE SEQUENCE [LARGE SCALE GENOMIC DNA]</scope>
    <source>
        <strain evidence="19">EB</strain>
    </source>
</reference>
<dbReference type="NCBIfam" id="TIGR02476">
    <property type="entry name" value="BluB"/>
    <property type="match status" value="1"/>
</dbReference>
<dbReference type="Pfam" id="PF00881">
    <property type="entry name" value="Nitroreductase"/>
    <property type="match status" value="1"/>
</dbReference>
<dbReference type="InterPro" id="IPR000415">
    <property type="entry name" value="Nitroreductase-like"/>
</dbReference>
<name>A0A7T0BY82_9BACT</name>